<dbReference type="RefSeq" id="WP_086785519.1">
    <property type="nucleotide sequence ID" value="NZ_JAGIOO010000001.1"/>
</dbReference>
<feature type="domain" description="HTH arsR-type" evidence="2">
    <location>
        <begin position="68"/>
        <end position="142"/>
    </location>
</feature>
<evidence type="ECO:0000313" key="3">
    <source>
        <dbReference type="EMBL" id="MBP2473832.1"/>
    </source>
</evidence>
<reference evidence="3 4" key="1">
    <citation type="submission" date="2021-03" db="EMBL/GenBank/DDBJ databases">
        <title>Sequencing the genomes of 1000 actinobacteria strains.</title>
        <authorList>
            <person name="Klenk H.-P."/>
        </authorList>
    </citation>
    <scope>NUCLEOTIDE SEQUENCE [LARGE SCALE GENOMIC DNA]</scope>
    <source>
        <strain evidence="3 4">DSM 44580</strain>
    </source>
</reference>
<comment type="caution">
    <text evidence="3">The sequence shown here is derived from an EMBL/GenBank/DDBJ whole genome shotgun (WGS) entry which is preliminary data.</text>
</comment>
<dbReference type="InterPro" id="IPR011991">
    <property type="entry name" value="ArsR-like_HTH"/>
</dbReference>
<dbReference type="SUPFAM" id="SSF46785">
    <property type="entry name" value="Winged helix' DNA-binding domain"/>
    <property type="match status" value="1"/>
</dbReference>
<keyword evidence="3" id="KW-0238">DNA-binding</keyword>
<dbReference type="Proteomes" id="UP001519363">
    <property type="component" value="Unassembled WGS sequence"/>
</dbReference>
<keyword evidence="1" id="KW-0175">Coiled coil</keyword>
<dbReference type="Pfam" id="PF12840">
    <property type="entry name" value="HTH_20"/>
    <property type="match status" value="1"/>
</dbReference>
<keyword evidence="4" id="KW-1185">Reference proteome</keyword>
<feature type="coiled-coil region" evidence="1">
    <location>
        <begin position="3"/>
        <end position="30"/>
    </location>
</feature>
<dbReference type="EMBL" id="JAGIOO010000001">
    <property type="protein sequence ID" value="MBP2473832.1"/>
    <property type="molecule type" value="Genomic_DNA"/>
</dbReference>
<accession>A0ABS5AC11</accession>
<evidence type="ECO:0000313" key="4">
    <source>
        <dbReference type="Proteomes" id="UP001519363"/>
    </source>
</evidence>
<dbReference type="InterPro" id="IPR036390">
    <property type="entry name" value="WH_DNA-bd_sf"/>
</dbReference>
<dbReference type="GO" id="GO:0003677">
    <property type="term" value="F:DNA binding"/>
    <property type="evidence" value="ECO:0007669"/>
    <property type="project" value="UniProtKB-KW"/>
</dbReference>
<dbReference type="InterPro" id="IPR036388">
    <property type="entry name" value="WH-like_DNA-bd_sf"/>
</dbReference>
<proteinExistence type="predicted"/>
<protein>
    <submittedName>
        <fullName evidence="3">DNA-binding transcriptional ArsR family regulator</fullName>
    </submittedName>
</protein>
<evidence type="ECO:0000256" key="1">
    <source>
        <dbReference type="SAM" id="Coils"/>
    </source>
</evidence>
<organism evidence="3 4">
    <name type="scientific">Crossiella equi</name>
    <dbReference type="NCBI Taxonomy" id="130796"/>
    <lineage>
        <taxon>Bacteria</taxon>
        <taxon>Bacillati</taxon>
        <taxon>Actinomycetota</taxon>
        <taxon>Actinomycetes</taxon>
        <taxon>Pseudonocardiales</taxon>
        <taxon>Pseudonocardiaceae</taxon>
        <taxon>Crossiella</taxon>
    </lineage>
</organism>
<dbReference type="InterPro" id="IPR001845">
    <property type="entry name" value="HTH_ArsR_DNA-bd_dom"/>
</dbReference>
<name>A0ABS5AC11_9PSEU</name>
<dbReference type="Gene3D" id="1.10.10.10">
    <property type="entry name" value="Winged helix-like DNA-binding domain superfamily/Winged helix DNA-binding domain"/>
    <property type="match status" value="1"/>
</dbReference>
<evidence type="ECO:0000259" key="2">
    <source>
        <dbReference type="SMART" id="SM00418"/>
    </source>
</evidence>
<gene>
    <name evidence="3" type="ORF">JOF53_002704</name>
</gene>
<sequence>MTDESLESRVKDLETRVRALEAVAEQVTADLGGTLHYQGTLTTPADLTWSMTLPVTRVLALPDHPHIEVLSALGHPVRASLVRVLAKDGPQSAADLQTAAEIGSTGQLYHHLKPLTTTGLVEQDGRGRYRLRPQATIPALLLLAAAADIAGQFKS</sequence>
<dbReference type="CDD" id="cd00090">
    <property type="entry name" value="HTH_ARSR"/>
    <property type="match status" value="1"/>
</dbReference>
<dbReference type="SMART" id="SM00418">
    <property type="entry name" value="HTH_ARSR"/>
    <property type="match status" value="1"/>
</dbReference>